<organism evidence="1 2">
    <name type="scientific">Shinella pollutisoli</name>
    <dbReference type="NCBI Taxonomy" id="2250594"/>
    <lineage>
        <taxon>Bacteria</taxon>
        <taxon>Pseudomonadati</taxon>
        <taxon>Pseudomonadota</taxon>
        <taxon>Alphaproteobacteria</taxon>
        <taxon>Hyphomicrobiales</taxon>
        <taxon>Rhizobiaceae</taxon>
        <taxon>Shinella</taxon>
    </lineage>
</organism>
<name>A0ABV7DHW4_9HYPH</name>
<evidence type="ECO:0000313" key="2">
    <source>
        <dbReference type="Proteomes" id="UP001595377"/>
    </source>
</evidence>
<accession>A0ABV7DHW4</accession>
<gene>
    <name evidence="1" type="ORF">ACFOHH_13570</name>
</gene>
<keyword evidence="2" id="KW-1185">Reference proteome</keyword>
<dbReference type="EMBL" id="JBHRSP010000021">
    <property type="protein sequence ID" value="MFC3074136.1"/>
    <property type="molecule type" value="Genomic_DNA"/>
</dbReference>
<protein>
    <submittedName>
        <fullName evidence="1">Uncharacterized protein</fullName>
    </submittedName>
</protein>
<comment type="caution">
    <text evidence="1">The sequence shown here is derived from an EMBL/GenBank/DDBJ whole genome shotgun (WGS) entry which is preliminary data.</text>
</comment>
<dbReference type="RefSeq" id="WP_257318409.1">
    <property type="nucleotide sequence ID" value="NZ_JANFDG010000054.1"/>
</dbReference>
<dbReference type="Proteomes" id="UP001595377">
    <property type="component" value="Unassembled WGS sequence"/>
</dbReference>
<reference evidence="2" key="1">
    <citation type="journal article" date="2019" name="Int. J. Syst. Evol. Microbiol.">
        <title>The Global Catalogue of Microorganisms (GCM) 10K type strain sequencing project: providing services to taxonomists for standard genome sequencing and annotation.</title>
        <authorList>
            <consortium name="The Broad Institute Genomics Platform"/>
            <consortium name="The Broad Institute Genome Sequencing Center for Infectious Disease"/>
            <person name="Wu L."/>
            <person name="Ma J."/>
        </authorList>
    </citation>
    <scope>NUCLEOTIDE SEQUENCE [LARGE SCALE GENOMIC DNA]</scope>
    <source>
        <strain evidence="2">KCTC 52677</strain>
    </source>
</reference>
<proteinExistence type="predicted"/>
<sequence length="143" mass="15003">MAKPSPFAIDFDSVFDVHISSAARILERGMAASLDGLACGIGPLGYKLFIASSDAKDRPDATFIIPFPRGITVGALVATLLGDGKDAIQLLGAARISANAGDDSVLSTTRSVTDKLTKALVEKVSATERAVRQEKCAKLGRKR</sequence>
<evidence type="ECO:0000313" key="1">
    <source>
        <dbReference type="EMBL" id="MFC3074136.1"/>
    </source>
</evidence>